<dbReference type="EMBL" id="LN854557">
    <property type="protein sequence ID" value="CRL44632.1"/>
    <property type="molecule type" value="Genomic_DNA"/>
</dbReference>
<dbReference type="AlphaFoldDB" id="A0A193QHH4"/>
<feature type="domain" description="HTH cro/C1-type" evidence="1">
    <location>
        <begin position="40"/>
        <end position="75"/>
    </location>
</feature>
<reference evidence="2 3" key="1">
    <citation type="submission" date="2015-05" db="EMBL/GenBank/DDBJ databases">
        <authorList>
            <person name="Goodhead I."/>
        </authorList>
    </citation>
    <scope>NUCLEOTIDE SEQUENCE [LARGE SCALE GENOMIC DNA]</scope>
    <source>
        <strain evidence="3">morsitans</strain>
    </source>
</reference>
<accession>A0A193QHH4</accession>
<name>A0A193QHH4_SODGM</name>
<dbReference type="InterPro" id="IPR010982">
    <property type="entry name" value="Lambda_DNA-bd_dom_sf"/>
</dbReference>
<dbReference type="BioCyc" id="SGLO343509:SGP1_RS06770-MONOMER"/>
<dbReference type="InterPro" id="IPR001387">
    <property type="entry name" value="Cro/C1-type_HTH"/>
</dbReference>
<sequence length="163" mass="18081">MKDKKESKFAFQEGEKATIATRLRELIGHRSVRAAAQDWGLSFSTLNNYLTRGTEPSLNVAIKISNLESVSVEWLATGANHNCDKKISPSTKNAWLTVLESLDDKEVQALLRTIHKKGVDGIIDRVSHTSTASNSLNAALLKLPLEEKTRLMELHNAKKGRDT</sequence>
<evidence type="ECO:0000259" key="1">
    <source>
        <dbReference type="PROSITE" id="PS50943"/>
    </source>
</evidence>
<proteinExistence type="predicted"/>
<evidence type="ECO:0000313" key="2">
    <source>
        <dbReference type="EMBL" id="CRL44632.1"/>
    </source>
</evidence>
<dbReference type="PROSITE" id="PS50943">
    <property type="entry name" value="HTH_CROC1"/>
    <property type="match status" value="1"/>
</dbReference>
<organism evidence="2 3">
    <name type="scientific">Sodalis glossinidius (strain morsitans)</name>
    <dbReference type="NCBI Taxonomy" id="343509"/>
    <lineage>
        <taxon>Bacteria</taxon>
        <taxon>Pseudomonadati</taxon>
        <taxon>Pseudomonadota</taxon>
        <taxon>Gammaproteobacteria</taxon>
        <taxon>Enterobacterales</taxon>
        <taxon>Bruguierivoracaceae</taxon>
        <taxon>Sodalis</taxon>
    </lineage>
</organism>
<dbReference type="Proteomes" id="UP000245838">
    <property type="component" value="Chromosome sggmmb4_Chromosome"/>
</dbReference>
<dbReference type="Gene3D" id="1.10.260.40">
    <property type="entry name" value="lambda repressor-like DNA-binding domains"/>
    <property type="match status" value="1"/>
</dbReference>
<dbReference type="SUPFAM" id="SSF47413">
    <property type="entry name" value="lambda repressor-like DNA-binding domains"/>
    <property type="match status" value="1"/>
</dbReference>
<dbReference type="RefSeq" id="WP_050747471.1">
    <property type="nucleotide sequence ID" value="NC_007712.1"/>
</dbReference>
<dbReference type="GO" id="GO:0003677">
    <property type="term" value="F:DNA binding"/>
    <property type="evidence" value="ECO:0007669"/>
    <property type="project" value="InterPro"/>
</dbReference>
<evidence type="ECO:0000313" key="3">
    <source>
        <dbReference type="Proteomes" id="UP000245838"/>
    </source>
</evidence>
<gene>
    <name evidence="2" type="ORF">SGGMMB4_01831</name>
</gene>
<protein>
    <recommendedName>
        <fullName evidence="1">HTH cro/C1-type domain-containing protein</fullName>
    </recommendedName>
</protein>